<proteinExistence type="predicted"/>
<name>A0A1L8WNU6_9ENTE</name>
<keyword evidence="1" id="KW-0812">Transmembrane</keyword>
<comment type="caution">
    <text evidence="2">The sequence shown here is derived from an EMBL/GenBank/DDBJ whole genome shotgun (WGS) entry which is preliminary data.</text>
</comment>
<evidence type="ECO:0000313" key="3">
    <source>
        <dbReference type="Proteomes" id="UP000182152"/>
    </source>
</evidence>
<feature type="transmembrane region" description="Helical" evidence="1">
    <location>
        <begin position="60"/>
        <end position="77"/>
    </location>
</feature>
<evidence type="ECO:0008006" key="4">
    <source>
        <dbReference type="Google" id="ProtNLM"/>
    </source>
</evidence>
<accession>A0A1L8WNU6</accession>
<protein>
    <recommendedName>
        <fullName evidence="4">PrgI family protein</fullName>
    </recommendedName>
</protein>
<dbReference type="Proteomes" id="UP000182152">
    <property type="component" value="Unassembled WGS sequence"/>
</dbReference>
<dbReference type="InterPro" id="IPR024414">
    <property type="entry name" value="Uncharacterised_PrgI"/>
</dbReference>
<dbReference type="EMBL" id="JXLB01000008">
    <property type="protein sequence ID" value="OJG82666.1"/>
    <property type="molecule type" value="Genomic_DNA"/>
</dbReference>
<dbReference type="STRING" id="150033.RV14_GL002241"/>
<keyword evidence="3" id="KW-1185">Reference proteome</keyword>
<gene>
    <name evidence="2" type="ORF">RV14_GL002241</name>
</gene>
<dbReference type="AlphaFoldDB" id="A0A1L8WNU6"/>
<dbReference type="Pfam" id="PF12666">
    <property type="entry name" value="PrgI"/>
    <property type="match status" value="1"/>
</dbReference>
<evidence type="ECO:0000256" key="1">
    <source>
        <dbReference type="SAM" id="Phobius"/>
    </source>
</evidence>
<evidence type="ECO:0000313" key="2">
    <source>
        <dbReference type="EMBL" id="OJG82666.1"/>
    </source>
</evidence>
<sequence>MEEINVSIEVPVRKEILAYQEKLFFGFSLRQFLSGVVSFIFVVPLGILNHMIWKMSVDDIGLFFMLISAPILSIGWLKPNHLPLEKYLQIRWNYFKLPKYYTYLMMEETKINGVVAGKRKRHQKKQNEYGN</sequence>
<dbReference type="OrthoDB" id="2060747at2"/>
<reference evidence="2 3" key="1">
    <citation type="submission" date="2014-12" db="EMBL/GenBank/DDBJ databases">
        <title>Draft genome sequences of 29 type strains of Enterococci.</title>
        <authorList>
            <person name="Zhong Z."/>
            <person name="Sun Z."/>
            <person name="Liu W."/>
            <person name="Zhang W."/>
            <person name="Zhang H."/>
        </authorList>
    </citation>
    <scope>NUCLEOTIDE SEQUENCE [LARGE SCALE GENOMIC DNA]</scope>
    <source>
        <strain evidence="2 3">DSM 15687</strain>
    </source>
</reference>
<feature type="transmembrane region" description="Helical" evidence="1">
    <location>
        <begin position="23"/>
        <end position="48"/>
    </location>
</feature>
<keyword evidence="1" id="KW-1133">Transmembrane helix</keyword>
<organism evidence="2 3">
    <name type="scientific">Enterococcus ratti</name>
    <dbReference type="NCBI Taxonomy" id="150033"/>
    <lineage>
        <taxon>Bacteria</taxon>
        <taxon>Bacillati</taxon>
        <taxon>Bacillota</taxon>
        <taxon>Bacilli</taxon>
        <taxon>Lactobacillales</taxon>
        <taxon>Enterococcaceae</taxon>
        <taxon>Enterococcus</taxon>
    </lineage>
</organism>
<keyword evidence="1" id="KW-0472">Membrane</keyword>